<comment type="caution">
    <text evidence="4">The sequence shown here is derived from an EMBL/GenBank/DDBJ whole genome shotgun (WGS) entry which is preliminary data.</text>
</comment>
<dbReference type="Proteomes" id="UP000559860">
    <property type="component" value="Unassembled WGS sequence"/>
</dbReference>
<proteinExistence type="predicted"/>
<dbReference type="NCBIfam" id="TIGR01868">
    <property type="entry name" value="casD_Cas5e"/>
    <property type="match status" value="1"/>
</dbReference>
<dbReference type="GO" id="GO:0051607">
    <property type="term" value="P:defense response to virus"/>
    <property type="evidence" value="ECO:0007669"/>
    <property type="project" value="UniProtKB-KW"/>
</dbReference>
<sequence>MARFLTFAMVAPVASFGALAVGERREGWDRPARSGVLGLVAACLGLTREDEAAQSALAAQYGLAMLCHAPGEPMTDYHTTQTAPARRGWRPATRAEELSGPAEGLATILSRRDYRTGAWHLGALWSRVDAPRWTLEAIAAAMAAPVFTPSLGRRSCPLGLPLAPILISGGTAADVLMDRHDTGPEARLRVRSGSFREQLAGRVRVRGARPLLVLDTADVARQGGGAPVLRREVRRDQPLSRTRWQFALREEAVLVPGAKGES</sequence>
<dbReference type="NCBIfam" id="TIGR02593">
    <property type="entry name" value="CRISPR_cas5"/>
    <property type="match status" value="1"/>
</dbReference>
<dbReference type="GO" id="GO:0043571">
    <property type="term" value="P:maintenance of CRISPR repeat elements"/>
    <property type="evidence" value="ECO:0007669"/>
    <property type="project" value="InterPro"/>
</dbReference>
<feature type="region of interest" description="Disordered" evidence="2">
    <location>
        <begin position="77"/>
        <end position="96"/>
    </location>
</feature>
<name>A0A7W4IUR8_9PROT</name>
<evidence type="ECO:0000256" key="2">
    <source>
        <dbReference type="SAM" id="MobiDB-lite"/>
    </source>
</evidence>
<dbReference type="EMBL" id="JABEQD010000009">
    <property type="protein sequence ID" value="MBB2169298.1"/>
    <property type="molecule type" value="Genomic_DNA"/>
</dbReference>
<evidence type="ECO:0000256" key="1">
    <source>
        <dbReference type="ARBA" id="ARBA00023118"/>
    </source>
</evidence>
<dbReference type="InterPro" id="IPR021124">
    <property type="entry name" value="CRISPR-assoc_prot_Cas5"/>
</dbReference>
<dbReference type="Gene3D" id="3.30.70.2660">
    <property type="match status" value="1"/>
</dbReference>
<feature type="chain" id="PRO_5031030826" evidence="3">
    <location>
        <begin position="21"/>
        <end position="262"/>
    </location>
</feature>
<dbReference type="InterPro" id="IPR010147">
    <property type="entry name" value="CRISPR-assoc_prot_CasD"/>
</dbReference>
<keyword evidence="3" id="KW-0732">Signal</keyword>
<organism evidence="4 5">
    <name type="scientific">Gluconacetobacter aggeris</name>
    <dbReference type="NCBI Taxonomy" id="1286186"/>
    <lineage>
        <taxon>Bacteria</taxon>
        <taxon>Pseudomonadati</taxon>
        <taxon>Pseudomonadota</taxon>
        <taxon>Alphaproteobacteria</taxon>
        <taxon>Acetobacterales</taxon>
        <taxon>Acetobacteraceae</taxon>
        <taxon>Gluconacetobacter</taxon>
    </lineage>
</organism>
<dbReference type="AlphaFoldDB" id="A0A7W4IUR8"/>
<evidence type="ECO:0000313" key="4">
    <source>
        <dbReference type="EMBL" id="MBB2169298.1"/>
    </source>
</evidence>
<dbReference type="GO" id="GO:0003723">
    <property type="term" value="F:RNA binding"/>
    <property type="evidence" value="ECO:0007669"/>
    <property type="project" value="InterPro"/>
</dbReference>
<dbReference type="InterPro" id="IPR013422">
    <property type="entry name" value="CRISPR-assoc_prot_Cas5_N"/>
</dbReference>
<dbReference type="Pfam" id="PF09704">
    <property type="entry name" value="Cas_Cas5d"/>
    <property type="match status" value="1"/>
</dbReference>
<accession>A0A7W4IUR8</accession>
<gene>
    <name evidence="4" type="primary">cas5e</name>
    <name evidence="4" type="ORF">HLH36_13190</name>
</gene>
<evidence type="ECO:0000256" key="3">
    <source>
        <dbReference type="SAM" id="SignalP"/>
    </source>
</evidence>
<keyword evidence="5" id="KW-1185">Reference proteome</keyword>
<dbReference type="RefSeq" id="WP_182986819.1">
    <property type="nucleotide sequence ID" value="NZ_JABEQD010000009.1"/>
</dbReference>
<reference evidence="4 5" key="1">
    <citation type="submission" date="2020-04" db="EMBL/GenBank/DDBJ databases">
        <title>Description of novel Gluconacetobacter.</title>
        <authorList>
            <person name="Sombolestani A."/>
        </authorList>
    </citation>
    <scope>NUCLEOTIDE SEQUENCE [LARGE SCALE GENOMIC DNA]</scope>
    <source>
        <strain evidence="4 5">LMG 27801</strain>
    </source>
</reference>
<keyword evidence="1" id="KW-0051">Antiviral defense</keyword>
<feature type="signal peptide" evidence="3">
    <location>
        <begin position="1"/>
        <end position="20"/>
    </location>
</feature>
<evidence type="ECO:0000313" key="5">
    <source>
        <dbReference type="Proteomes" id="UP000559860"/>
    </source>
</evidence>
<protein>
    <submittedName>
        <fullName evidence="4">Type I-E CRISPR-associated protein Cas5/CasD</fullName>
    </submittedName>
</protein>